<dbReference type="InParanoid" id="K1QLQ9"/>
<accession>K1QLQ9</accession>
<gene>
    <name evidence="1" type="ORF">CGI_10023544</name>
</gene>
<organism evidence="1">
    <name type="scientific">Magallana gigas</name>
    <name type="common">Pacific oyster</name>
    <name type="synonym">Crassostrea gigas</name>
    <dbReference type="NCBI Taxonomy" id="29159"/>
    <lineage>
        <taxon>Eukaryota</taxon>
        <taxon>Metazoa</taxon>
        <taxon>Spiralia</taxon>
        <taxon>Lophotrochozoa</taxon>
        <taxon>Mollusca</taxon>
        <taxon>Bivalvia</taxon>
        <taxon>Autobranchia</taxon>
        <taxon>Pteriomorphia</taxon>
        <taxon>Ostreida</taxon>
        <taxon>Ostreoidea</taxon>
        <taxon>Ostreidae</taxon>
        <taxon>Magallana</taxon>
    </lineage>
</organism>
<proteinExistence type="predicted"/>
<evidence type="ECO:0000313" key="1">
    <source>
        <dbReference type="EMBL" id="EKC37782.1"/>
    </source>
</evidence>
<name>K1QLQ9_MAGGI</name>
<reference evidence="1" key="1">
    <citation type="journal article" date="2012" name="Nature">
        <title>The oyster genome reveals stress adaptation and complexity of shell formation.</title>
        <authorList>
            <person name="Zhang G."/>
            <person name="Fang X."/>
            <person name="Guo X."/>
            <person name="Li L."/>
            <person name="Luo R."/>
            <person name="Xu F."/>
            <person name="Yang P."/>
            <person name="Zhang L."/>
            <person name="Wang X."/>
            <person name="Qi H."/>
            <person name="Xiong Z."/>
            <person name="Que H."/>
            <person name="Xie Y."/>
            <person name="Holland P.W."/>
            <person name="Paps J."/>
            <person name="Zhu Y."/>
            <person name="Wu F."/>
            <person name="Chen Y."/>
            <person name="Wang J."/>
            <person name="Peng C."/>
            <person name="Meng J."/>
            <person name="Yang L."/>
            <person name="Liu J."/>
            <person name="Wen B."/>
            <person name="Zhang N."/>
            <person name="Huang Z."/>
            <person name="Zhu Q."/>
            <person name="Feng Y."/>
            <person name="Mount A."/>
            <person name="Hedgecock D."/>
            <person name="Xu Z."/>
            <person name="Liu Y."/>
            <person name="Domazet-Loso T."/>
            <person name="Du Y."/>
            <person name="Sun X."/>
            <person name="Zhang S."/>
            <person name="Liu B."/>
            <person name="Cheng P."/>
            <person name="Jiang X."/>
            <person name="Li J."/>
            <person name="Fan D."/>
            <person name="Wang W."/>
            <person name="Fu W."/>
            <person name="Wang T."/>
            <person name="Wang B."/>
            <person name="Zhang J."/>
            <person name="Peng Z."/>
            <person name="Li Y."/>
            <person name="Li N."/>
            <person name="Wang J."/>
            <person name="Chen M."/>
            <person name="He Y."/>
            <person name="Tan F."/>
            <person name="Song X."/>
            <person name="Zheng Q."/>
            <person name="Huang R."/>
            <person name="Yang H."/>
            <person name="Du X."/>
            <person name="Chen L."/>
            <person name="Yang M."/>
            <person name="Gaffney P.M."/>
            <person name="Wang S."/>
            <person name="Luo L."/>
            <person name="She Z."/>
            <person name="Ming Y."/>
            <person name="Huang W."/>
            <person name="Zhang S."/>
            <person name="Huang B."/>
            <person name="Zhang Y."/>
            <person name="Qu T."/>
            <person name="Ni P."/>
            <person name="Miao G."/>
            <person name="Wang J."/>
            <person name="Wang Q."/>
            <person name="Steinberg C.E."/>
            <person name="Wang H."/>
            <person name="Li N."/>
            <person name="Qian L."/>
            <person name="Zhang G."/>
            <person name="Li Y."/>
            <person name="Yang H."/>
            <person name="Liu X."/>
            <person name="Wang J."/>
            <person name="Yin Y."/>
            <person name="Wang J."/>
        </authorList>
    </citation>
    <scope>NUCLEOTIDE SEQUENCE [LARGE SCALE GENOMIC DNA]</scope>
    <source>
        <strain evidence="1">05x7-T-G4-1.051#20</strain>
    </source>
</reference>
<dbReference type="AlphaFoldDB" id="K1QLQ9"/>
<dbReference type="HOGENOM" id="CLU_1724095_0_0_1"/>
<dbReference type="EMBL" id="JH816961">
    <property type="protein sequence ID" value="EKC37782.1"/>
    <property type="molecule type" value="Genomic_DNA"/>
</dbReference>
<sequence length="152" mass="17909">MHIIKKIFNERYLLVIKKMEKWFWITALFLLMDLITLAIDCIFHRAFKDFKATPNGLSQKDAKDLKAPVLAFVVLETIFVVMKIAITVYFLLKGPDRYVKEKKDWPFIISVFDVWFDFAQTVIALTTAFKMDDEMQLGYVQFAKPNKMQQDI</sequence>
<protein>
    <submittedName>
        <fullName evidence="1">Uncharacterized protein</fullName>
    </submittedName>
</protein>